<dbReference type="Pfam" id="PF00884">
    <property type="entry name" value="Sulfatase"/>
    <property type="match status" value="1"/>
</dbReference>
<dbReference type="HOGENOM" id="CLU_1781788_0_0_1"/>
<evidence type="ECO:0000256" key="5">
    <source>
        <dbReference type="ARBA" id="ARBA00023180"/>
    </source>
</evidence>
<sequence length="146" mass="15938">TPLKKTIALIGDEGATFTNAFVASPLCCPSRSSILTGKYPHNHGVVNNSLSGNCSSAAWQKLQETDAFPVHLRRAGYHTFFAGKYLNPYGDGSVGGVAHVPPGWDVWNGLVQNSKYYNYTLSVNGKLEEHGTDYSKDYLTDLIVRL</sequence>
<dbReference type="PANTHER" id="PTHR43108:SF8">
    <property type="entry name" value="SD21168P"/>
    <property type="match status" value="1"/>
</dbReference>
<dbReference type="PROSITE" id="PS00523">
    <property type="entry name" value="SULFATASE_1"/>
    <property type="match status" value="1"/>
</dbReference>
<dbReference type="AlphaFoldDB" id="S4RL60"/>
<evidence type="ECO:0000313" key="7">
    <source>
        <dbReference type="Ensembl" id="ENSPMAP00000005946.1"/>
    </source>
</evidence>
<dbReference type="GeneTree" id="ENSGT00940000165439"/>
<reference evidence="7" key="1">
    <citation type="submission" date="2025-08" db="UniProtKB">
        <authorList>
            <consortium name="Ensembl"/>
        </authorList>
    </citation>
    <scope>IDENTIFICATION</scope>
</reference>
<evidence type="ECO:0000256" key="4">
    <source>
        <dbReference type="ARBA" id="ARBA00022801"/>
    </source>
</evidence>
<evidence type="ECO:0000259" key="6">
    <source>
        <dbReference type="Pfam" id="PF00884"/>
    </source>
</evidence>
<dbReference type="STRING" id="7757.ENSPMAP00000005946"/>
<keyword evidence="4" id="KW-0378">Hydrolase</keyword>
<comment type="cofactor">
    <cofactor evidence="1">
        <name>Ca(2+)</name>
        <dbReference type="ChEBI" id="CHEBI:29108"/>
    </cofactor>
</comment>
<dbReference type="InterPro" id="IPR017850">
    <property type="entry name" value="Alkaline_phosphatase_core_sf"/>
</dbReference>
<dbReference type="SUPFAM" id="SSF53649">
    <property type="entry name" value="Alkaline phosphatase-like"/>
    <property type="match status" value="1"/>
</dbReference>
<dbReference type="PROSITE" id="PS00149">
    <property type="entry name" value="SULFATASE_2"/>
    <property type="match status" value="1"/>
</dbReference>
<dbReference type="Ensembl" id="ENSPMAT00000005974.1">
    <property type="protein sequence ID" value="ENSPMAP00000005946.1"/>
    <property type="gene ID" value="ENSPMAG00000005406.1"/>
</dbReference>
<dbReference type="GO" id="GO:0008449">
    <property type="term" value="F:N-acetylglucosamine-6-sulfatase activity"/>
    <property type="evidence" value="ECO:0007669"/>
    <property type="project" value="TreeGrafter"/>
</dbReference>
<dbReference type="OMA" id="CNSARWQ"/>
<evidence type="ECO:0000256" key="3">
    <source>
        <dbReference type="ARBA" id="ARBA00022729"/>
    </source>
</evidence>
<feature type="domain" description="Sulfatase N-terminal" evidence="6">
    <location>
        <begin position="8"/>
        <end position="139"/>
    </location>
</feature>
<reference evidence="7" key="2">
    <citation type="submission" date="2025-09" db="UniProtKB">
        <authorList>
            <consortium name="Ensembl"/>
        </authorList>
    </citation>
    <scope>IDENTIFICATION</scope>
</reference>
<dbReference type="Gene3D" id="3.40.720.10">
    <property type="entry name" value="Alkaline Phosphatase, subunit A"/>
    <property type="match status" value="1"/>
</dbReference>
<dbReference type="GO" id="GO:0005539">
    <property type="term" value="F:glycosaminoglycan binding"/>
    <property type="evidence" value="ECO:0007669"/>
    <property type="project" value="TreeGrafter"/>
</dbReference>
<protein>
    <recommendedName>
        <fullName evidence="6">Sulfatase N-terminal domain-containing protein</fullName>
    </recommendedName>
</protein>
<dbReference type="InterPro" id="IPR024607">
    <property type="entry name" value="Sulfatase_CS"/>
</dbReference>
<proteinExistence type="inferred from homology"/>
<dbReference type="InterPro" id="IPR000917">
    <property type="entry name" value="Sulfatase_N"/>
</dbReference>
<dbReference type="PANTHER" id="PTHR43108">
    <property type="entry name" value="N-ACETYLGLUCOSAMINE-6-SULFATASE FAMILY MEMBER"/>
    <property type="match status" value="1"/>
</dbReference>
<name>S4RL60_PETMA</name>
<organism evidence="7">
    <name type="scientific">Petromyzon marinus</name>
    <name type="common">Sea lamprey</name>
    <dbReference type="NCBI Taxonomy" id="7757"/>
    <lineage>
        <taxon>Eukaryota</taxon>
        <taxon>Metazoa</taxon>
        <taxon>Chordata</taxon>
        <taxon>Craniata</taxon>
        <taxon>Vertebrata</taxon>
        <taxon>Cyclostomata</taxon>
        <taxon>Hyperoartia</taxon>
        <taxon>Petromyzontiformes</taxon>
        <taxon>Petromyzontidae</taxon>
        <taxon>Petromyzon</taxon>
    </lineage>
</organism>
<accession>S4RL60</accession>
<evidence type="ECO:0000256" key="1">
    <source>
        <dbReference type="ARBA" id="ARBA00001913"/>
    </source>
</evidence>
<keyword evidence="3" id="KW-0732">Signal</keyword>
<keyword evidence="5" id="KW-0325">Glycoprotein</keyword>
<comment type="similarity">
    <text evidence="2">Belongs to the sulfatase family.</text>
</comment>
<evidence type="ECO:0000256" key="2">
    <source>
        <dbReference type="ARBA" id="ARBA00008779"/>
    </source>
</evidence>